<evidence type="ECO:0000259" key="22">
    <source>
        <dbReference type="Pfam" id="PF00155"/>
    </source>
</evidence>
<dbReference type="Pfam" id="PF00155">
    <property type="entry name" value="Aminotran_1_2"/>
    <property type="match status" value="1"/>
</dbReference>
<comment type="similarity">
    <text evidence="2">Belongs to the class-I pyridoxal-phosphate-dependent aminotransferase family.</text>
</comment>
<evidence type="ECO:0000313" key="24">
    <source>
        <dbReference type="Proteomes" id="UP000694389"/>
    </source>
</evidence>
<evidence type="ECO:0000256" key="12">
    <source>
        <dbReference type="ARBA" id="ARBA00024016"/>
    </source>
</evidence>
<dbReference type="PANTHER" id="PTHR43807">
    <property type="entry name" value="FI04487P"/>
    <property type="match status" value="1"/>
</dbReference>
<dbReference type="EC" id="2.6.1.7" evidence="5"/>
<comment type="subunit">
    <text evidence="3">Homodimer.</text>
</comment>
<evidence type="ECO:0000256" key="20">
    <source>
        <dbReference type="ARBA" id="ARBA00047888"/>
    </source>
</evidence>
<evidence type="ECO:0000256" key="5">
    <source>
        <dbReference type="ARBA" id="ARBA00012751"/>
    </source>
</evidence>
<keyword evidence="8" id="KW-0032">Aminotransferase</keyword>
<dbReference type="CDD" id="cd00609">
    <property type="entry name" value="AAT_like"/>
    <property type="match status" value="1"/>
</dbReference>
<evidence type="ECO:0000256" key="16">
    <source>
        <dbReference type="ARBA" id="ARBA00031371"/>
    </source>
</evidence>
<comment type="pathway">
    <text evidence="12">Amino-acid degradation; L-kynurenine degradation; kynurenate from L-kynurenine: step 1/2.</text>
</comment>
<evidence type="ECO:0000256" key="13">
    <source>
        <dbReference type="ARBA" id="ARBA00029778"/>
    </source>
</evidence>
<keyword evidence="10" id="KW-0663">Pyridoxal phosphate</keyword>
<evidence type="ECO:0000256" key="19">
    <source>
        <dbReference type="ARBA" id="ARBA00047677"/>
    </source>
</evidence>
<protein>
    <recommendedName>
        <fullName evidence="7">Kynurenine--oxoglutarate transaminase 3</fullName>
        <ecNumber evidence="6">2.6.1.63</ecNumber>
        <ecNumber evidence="5">2.6.1.7</ecNumber>
        <ecNumber evidence="4">4.4.1.13</ecNumber>
    </recommendedName>
    <alternativeName>
        <fullName evidence="17">Cysteine-S-conjugate beta-lyase 2</fullName>
    </alternativeName>
    <alternativeName>
        <fullName evidence="13">Kynurenine aminotransferase 3</fullName>
    </alternativeName>
    <alternativeName>
        <fullName evidence="14">Kynurenine aminotransferase III</fullName>
    </alternativeName>
    <alternativeName>
        <fullName evidence="15">Kynurenine--glyoxylate transaminase</fullName>
    </alternativeName>
    <alternativeName>
        <fullName evidence="16">Kynurenine--oxoglutarate transaminase III</fullName>
    </alternativeName>
</protein>
<keyword evidence="11" id="KW-0456">Lyase</keyword>
<dbReference type="InterPro" id="IPR015424">
    <property type="entry name" value="PyrdxlP-dep_Trfase"/>
</dbReference>
<comment type="catalytic activity">
    <reaction evidence="18">
        <text>L-kynurenine + 2-oxoglutarate = kynurenate + L-glutamate + H2O</text>
        <dbReference type="Rhea" id="RHEA:65560"/>
        <dbReference type="ChEBI" id="CHEBI:15377"/>
        <dbReference type="ChEBI" id="CHEBI:16810"/>
        <dbReference type="ChEBI" id="CHEBI:29985"/>
        <dbReference type="ChEBI" id="CHEBI:57959"/>
        <dbReference type="ChEBI" id="CHEBI:58454"/>
        <dbReference type="EC" id="2.6.1.7"/>
    </reaction>
    <physiologicalReaction direction="left-to-right" evidence="18">
        <dbReference type="Rhea" id="RHEA:65561"/>
    </physiologicalReaction>
</comment>
<reference evidence="23" key="1">
    <citation type="submission" date="2025-08" db="UniProtKB">
        <authorList>
            <consortium name="Ensembl"/>
        </authorList>
    </citation>
    <scope>IDENTIFICATION</scope>
</reference>
<evidence type="ECO:0000256" key="9">
    <source>
        <dbReference type="ARBA" id="ARBA00022679"/>
    </source>
</evidence>
<accession>A0A8P4K0Y2</accession>
<dbReference type="InterPro" id="IPR015421">
    <property type="entry name" value="PyrdxlP-dep_Trfase_major"/>
</dbReference>
<name>A0A8P4K0Y2_DICLA</name>
<evidence type="ECO:0000256" key="2">
    <source>
        <dbReference type="ARBA" id="ARBA00007441"/>
    </source>
</evidence>
<proteinExistence type="inferred from homology"/>
<keyword evidence="24" id="KW-1185">Reference proteome</keyword>
<dbReference type="AlphaFoldDB" id="A0A8P4K0Y2"/>
<dbReference type="InterPro" id="IPR015422">
    <property type="entry name" value="PyrdxlP-dep_Trfase_small"/>
</dbReference>
<organism evidence="23 24">
    <name type="scientific">Dicentrarchus labrax</name>
    <name type="common">European seabass</name>
    <name type="synonym">Morone labrax</name>
    <dbReference type="NCBI Taxonomy" id="13489"/>
    <lineage>
        <taxon>Eukaryota</taxon>
        <taxon>Metazoa</taxon>
        <taxon>Chordata</taxon>
        <taxon>Craniata</taxon>
        <taxon>Vertebrata</taxon>
        <taxon>Euteleostomi</taxon>
        <taxon>Actinopterygii</taxon>
        <taxon>Neopterygii</taxon>
        <taxon>Teleostei</taxon>
        <taxon>Neoteleostei</taxon>
        <taxon>Acanthomorphata</taxon>
        <taxon>Eupercaria</taxon>
        <taxon>Moronidae</taxon>
        <taxon>Dicentrarchus</taxon>
    </lineage>
</organism>
<comment type="cofactor">
    <cofactor evidence="1">
        <name>pyridoxal 5'-phosphate</name>
        <dbReference type="ChEBI" id="CHEBI:597326"/>
    </cofactor>
</comment>
<dbReference type="Proteomes" id="UP000694389">
    <property type="component" value="Unassembled WGS sequence"/>
</dbReference>
<evidence type="ECO:0000256" key="11">
    <source>
        <dbReference type="ARBA" id="ARBA00023239"/>
    </source>
</evidence>
<sequence>MTSRHTHSKRIEGLDKNVWVAFTSLAADPSVVNLGQGYPDIPPPSYVKQALAEAALVDRMNQYTRGFGHPSLVKALSQVYGKVYGRQIDPFKEILVTVGGYGSLFSTMQGLVEEGDEVIIIEPFFDCYVPMVRMAGAKPVLIPADWFLDPDELSTKFNSKTKAIIINTPNNPIGKVFTRDELQMIADLCIKHDTLCFSDEVYEWLVYRGHQHIKIATLPGMWDRTITISSAGKTFSVTGWKLGWSIGPEHLIKHLQTVMQNTLYTCPTPLQEAVAQGLLRNFDLMGQPECYFSSLAEELEGKRDRMAAIVKEAGMTPVIPEGGYFMLVDVTSLSELQCI</sequence>
<evidence type="ECO:0000256" key="4">
    <source>
        <dbReference type="ARBA" id="ARBA00012224"/>
    </source>
</evidence>
<evidence type="ECO:0000256" key="21">
    <source>
        <dbReference type="ARBA" id="ARBA00049325"/>
    </source>
</evidence>
<dbReference type="Gene3D" id="3.40.640.10">
    <property type="entry name" value="Type I PLP-dependent aspartate aminotransferase-like (Major domain)"/>
    <property type="match status" value="1"/>
</dbReference>
<dbReference type="GeneTree" id="ENSGT00940000155827"/>
<dbReference type="Gene3D" id="3.90.1150.10">
    <property type="entry name" value="Aspartate Aminotransferase, domain 1"/>
    <property type="match status" value="1"/>
</dbReference>
<dbReference type="FunFam" id="3.40.640.10:FF:000024">
    <property type="entry name" value="Kynurenine--oxoglutarate transaminase 3"/>
    <property type="match status" value="1"/>
</dbReference>
<evidence type="ECO:0000256" key="1">
    <source>
        <dbReference type="ARBA" id="ARBA00001933"/>
    </source>
</evidence>
<dbReference type="EC" id="2.6.1.63" evidence="6"/>
<evidence type="ECO:0000256" key="14">
    <source>
        <dbReference type="ARBA" id="ARBA00030993"/>
    </source>
</evidence>
<dbReference type="GO" id="GO:0005739">
    <property type="term" value="C:mitochondrion"/>
    <property type="evidence" value="ECO:0007669"/>
    <property type="project" value="TreeGrafter"/>
</dbReference>
<evidence type="ECO:0000256" key="8">
    <source>
        <dbReference type="ARBA" id="ARBA00022576"/>
    </source>
</evidence>
<reference evidence="23" key="2">
    <citation type="submission" date="2025-09" db="UniProtKB">
        <authorList>
            <consortium name="Ensembl"/>
        </authorList>
    </citation>
    <scope>IDENTIFICATION</scope>
</reference>
<evidence type="ECO:0000256" key="18">
    <source>
        <dbReference type="ARBA" id="ARBA00047478"/>
    </source>
</evidence>
<dbReference type="EC" id="4.4.1.13" evidence="4"/>
<dbReference type="GO" id="GO:0047315">
    <property type="term" value="F:kynurenine-glyoxylate transaminase activity"/>
    <property type="evidence" value="ECO:0007669"/>
    <property type="project" value="UniProtKB-EC"/>
</dbReference>
<evidence type="ECO:0000256" key="7">
    <source>
        <dbReference type="ARBA" id="ARBA00019100"/>
    </source>
</evidence>
<dbReference type="Ensembl" id="ENSDLAT00005079083.1">
    <property type="protein sequence ID" value="ENSDLAP00005071259.1"/>
    <property type="gene ID" value="ENSDLAG00005001323.2"/>
</dbReference>
<evidence type="ECO:0000256" key="3">
    <source>
        <dbReference type="ARBA" id="ARBA00011738"/>
    </source>
</evidence>
<evidence type="ECO:0000256" key="15">
    <source>
        <dbReference type="ARBA" id="ARBA00031198"/>
    </source>
</evidence>
<dbReference type="SUPFAM" id="SSF53383">
    <property type="entry name" value="PLP-dependent transferases"/>
    <property type="match status" value="1"/>
</dbReference>
<dbReference type="PANTHER" id="PTHR43807:SF6">
    <property type="entry name" value="KYNURENINE--OXOGLUTARATE TRANSAMINASE 3"/>
    <property type="match status" value="1"/>
</dbReference>
<evidence type="ECO:0000313" key="23">
    <source>
        <dbReference type="Ensembl" id="ENSDLAP00005071259.1"/>
    </source>
</evidence>
<dbReference type="InterPro" id="IPR004839">
    <property type="entry name" value="Aminotransferase_I/II_large"/>
</dbReference>
<keyword evidence="9" id="KW-0808">Transferase</keyword>
<evidence type="ECO:0000256" key="6">
    <source>
        <dbReference type="ARBA" id="ARBA00013010"/>
    </source>
</evidence>
<evidence type="ECO:0000256" key="17">
    <source>
        <dbReference type="ARBA" id="ARBA00031600"/>
    </source>
</evidence>
<dbReference type="GO" id="GO:0047804">
    <property type="term" value="F:cysteine-S-conjugate beta-lyase activity"/>
    <property type="evidence" value="ECO:0007669"/>
    <property type="project" value="UniProtKB-EC"/>
</dbReference>
<feature type="domain" description="Aminotransferase class I/classII large" evidence="22">
    <location>
        <begin position="30"/>
        <end position="333"/>
    </location>
</feature>
<dbReference type="InterPro" id="IPR051326">
    <property type="entry name" value="Kynurenine-oxoglutarate_AT"/>
</dbReference>
<comment type="catalytic activity">
    <reaction evidence="19">
        <text>L-kynurenine + glyoxylate = kynurenate + glycine + H2O</text>
        <dbReference type="Rhea" id="RHEA:65896"/>
        <dbReference type="ChEBI" id="CHEBI:15377"/>
        <dbReference type="ChEBI" id="CHEBI:36655"/>
        <dbReference type="ChEBI" id="CHEBI:57305"/>
        <dbReference type="ChEBI" id="CHEBI:57959"/>
        <dbReference type="ChEBI" id="CHEBI:58454"/>
        <dbReference type="EC" id="2.6.1.63"/>
    </reaction>
    <physiologicalReaction direction="left-to-right" evidence="19">
        <dbReference type="Rhea" id="RHEA:65897"/>
    </physiologicalReaction>
</comment>
<comment type="catalytic activity">
    <reaction evidence="21">
        <text>an S-substituted L-cysteine + H2O = a thiol + pyruvate + NH4(+)</text>
        <dbReference type="Rhea" id="RHEA:18121"/>
        <dbReference type="ChEBI" id="CHEBI:15361"/>
        <dbReference type="ChEBI" id="CHEBI:15377"/>
        <dbReference type="ChEBI" id="CHEBI:28938"/>
        <dbReference type="ChEBI" id="CHEBI:29256"/>
        <dbReference type="ChEBI" id="CHEBI:58717"/>
        <dbReference type="EC" id="4.4.1.13"/>
    </reaction>
    <physiologicalReaction direction="left-to-right" evidence="21">
        <dbReference type="Rhea" id="RHEA:18122"/>
    </physiologicalReaction>
</comment>
<dbReference type="GO" id="GO:0030170">
    <property type="term" value="F:pyridoxal phosphate binding"/>
    <property type="evidence" value="ECO:0007669"/>
    <property type="project" value="InterPro"/>
</dbReference>
<dbReference type="GO" id="GO:0016212">
    <property type="term" value="F:kynurenine-oxoglutarate transaminase activity"/>
    <property type="evidence" value="ECO:0007669"/>
    <property type="project" value="UniProtKB-EC"/>
</dbReference>
<comment type="catalytic activity">
    <reaction evidence="20">
        <text>3-hydroxy-L-kynurenine + glyoxylate = xanthurenate + glycine + H2O</text>
        <dbReference type="Rhea" id="RHEA:65900"/>
        <dbReference type="ChEBI" id="CHEBI:15377"/>
        <dbReference type="ChEBI" id="CHEBI:36655"/>
        <dbReference type="ChEBI" id="CHEBI:57305"/>
        <dbReference type="ChEBI" id="CHEBI:58125"/>
        <dbReference type="ChEBI" id="CHEBI:71201"/>
        <dbReference type="EC" id="2.6.1.63"/>
    </reaction>
    <physiologicalReaction direction="left-to-right" evidence="20">
        <dbReference type="Rhea" id="RHEA:65901"/>
    </physiologicalReaction>
</comment>
<evidence type="ECO:0000256" key="10">
    <source>
        <dbReference type="ARBA" id="ARBA00022898"/>
    </source>
</evidence>